<accession>A0ABD1Z8Q6</accession>
<reference evidence="2 3" key="1">
    <citation type="submission" date="2024-09" db="EMBL/GenBank/DDBJ databases">
        <title>Chromosome-scale assembly of Riccia fluitans.</title>
        <authorList>
            <person name="Paukszto L."/>
            <person name="Sawicki J."/>
            <person name="Karawczyk K."/>
            <person name="Piernik-Szablinska J."/>
            <person name="Szczecinska M."/>
            <person name="Mazdziarz M."/>
        </authorList>
    </citation>
    <scope>NUCLEOTIDE SEQUENCE [LARGE SCALE GENOMIC DNA]</scope>
    <source>
        <strain evidence="2">Rf_01</strain>
        <tissue evidence="2">Aerial parts of the thallus</tissue>
    </source>
</reference>
<name>A0ABD1Z8Q6_9MARC</name>
<dbReference type="EMBL" id="JBHFFA010000002">
    <property type="protein sequence ID" value="KAL2644187.1"/>
    <property type="molecule type" value="Genomic_DNA"/>
</dbReference>
<organism evidence="2 3">
    <name type="scientific">Riccia fluitans</name>
    <dbReference type="NCBI Taxonomy" id="41844"/>
    <lineage>
        <taxon>Eukaryota</taxon>
        <taxon>Viridiplantae</taxon>
        <taxon>Streptophyta</taxon>
        <taxon>Embryophyta</taxon>
        <taxon>Marchantiophyta</taxon>
        <taxon>Marchantiopsida</taxon>
        <taxon>Marchantiidae</taxon>
        <taxon>Marchantiales</taxon>
        <taxon>Ricciaceae</taxon>
        <taxon>Riccia</taxon>
    </lineage>
</organism>
<proteinExistence type="predicted"/>
<dbReference type="AlphaFoldDB" id="A0ABD1Z8Q6"/>
<keyword evidence="3" id="KW-1185">Reference proteome</keyword>
<dbReference type="Proteomes" id="UP001605036">
    <property type="component" value="Unassembled WGS sequence"/>
</dbReference>
<feature type="coiled-coil region" evidence="1">
    <location>
        <begin position="133"/>
        <end position="178"/>
    </location>
</feature>
<evidence type="ECO:0000313" key="3">
    <source>
        <dbReference type="Proteomes" id="UP001605036"/>
    </source>
</evidence>
<gene>
    <name evidence="2" type="ORF">R1flu_011774</name>
</gene>
<protein>
    <submittedName>
        <fullName evidence="2">Uncharacterized protein</fullName>
    </submittedName>
</protein>
<comment type="caution">
    <text evidence="2">The sequence shown here is derived from an EMBL/GenBank/DDBJ whole genome shotgun (WGS) entry which is preliminary data.</text>
</comment>
<sequence>MYVLNMPKYVTSLQRYCAHEDIFLWDIMNTNVEGDRLLLKDTRGGTNIIGRNEIAIVFGAKHKKKEDFRSIKRYKEILYYKAAAPYGPTLHGHNYNWGKAILHGLQRKILFLQSRACNNDGGKTILCEEKATEETHQQKLAQVQTELEEYKRSSKAMIKRLDKEASRLQEALAAKESVVKTLVVAHQKEISTLKTTCQKYKTTFDGEIGTNADLHTRVQNLKDELNASKYTQE</sequence>
<evidence type="ECO:0000256" key="1">
    <source>
        <dbReference type="SAM" id="Coils"/>
    </source>
</evidence>
<evidence type="ECO:0000313" key="2">
    <source>
        <dbReference type="EMBL" id="KAL2644187.1"/>
    </source>
</evidence>
<keyword evidence="1" id="KW-0175">Coiled coil</keyword>